<keyword evidence="3" id="KW-1185">Reference proteome</keyword>
<accession>A0A835XFG7</accession>
<proteinExistence type="predicted"/>
<dbReference type="AlphaFoldDB" id="A0A835XFG7"/>
<feature type="region of interest" description="Disordered" evidence="1">
    <location>
        <begin position="1"/>
        <end position="36"/>
    </location>
</feature>
<organism evidence="2 3">
    <name type="scientific">Edaphochlamys debaryana</name>
    <dbReference type="NCBI Taxonomy" id="47281"/>
    <lineage>
        <taxon>Eukaryota</taxon>
        <taxon>Viridiplantae</taxon>
        <taxon>Chlorophyta</taxon>
        <taxon>core chlorophytes</taxon>
        <taxon>Chlorophyceae</taxon>
        <taxon>CS clade</taxon>
        <taxon>Chlamydomonadales</taxon>
        <taxon>Chlamydomonadales incertae sedis</taxon>
        <taxon>Edaphochlamys</taxon>
    </lineage>
</organism>
<feature type="compositionally biased region" description="Low complexity" evidence="1">
    <location>
        <begin position="48"/>
        <end position="106"/>
    </location>
</feature>
<evidence type="ECO:0000256" key="1">
    <source>
        <dbReference type="SAM" id="MobiDB-lite"/>
    </source>
</evidence>
<feature type="compositionally biased region" description="Low complexity" evidence="1">
    <location>
        <begin position="7"/>
        <end position="36"/>
    </location>
</feature>
<reference evidence="2" key="1">
    <citation type="journal article" date="2020" name="bioRxiv">
        <title>Comparative genomics of Chlamydomonas.</title>
        <authorList>
            <person name="Craig R.J."/>
            <person name="Hasan A.R."/>
            <person name="Ness R.W."/>
            <person name="Keightley P.D."/>
        </authorList>
    </citation>
    <scope>NUCLEOTIDE SEQUENCE</scope>
    <source>
        <strain evidence="2">CCAP 11/70</strain>
    </source>
</reference>
<evidence type="ECO:0000313" key="3">
    <source>
        <dbReference type="Proteomes" id="UP000612055"/>
    </source>
</evidence>
<feature type="region of interest" description="Disordered" evidence="1">
    <location>
        <begin position="48"/>
        <end position="172"/>
    </location>
</feature>
<dbReference type="PRINTS" id="PR01217">
    <property type="entry name" value="PRICHEXTENSN"/>
</dbReference>
<sequence>MAGAWRAADSAPTTPAAPRSASAAAFTATPPLPAQAPAFPALTAKAPAFSSCSPQAPDSAAFASPATASAPFTPQATAFPAFSAQPSSTSATFAHPSLTTSPAAAPASPPSPVPAPPLLPPSPPSPLPPSPPESPPSPAPGPPSPAPPPSPPVPPPSPPAPPPSPPEPPSPAPPPLTIFPYIRCTRNTDCFDSLVLSIIRLPIWNRTAGPQLCFSLTYPRADYTSRRRHAQSGADGKAFPPPSVPRSGTTDVKDPTLAPLPPPAPSPDPPASPVDTAAFPRSPFANAIGCADAQRKGVTELRLETVKRIPDLIAIVNGKPAQITANDGQYVGIDLTSIPLPGESANDTICLASPYLRPNASDTSLAGGVLGRYFDGPFSLVDQYVDLQSNVTVRVTAHNIKYSLVSRGGWCCPTCDAPYWHGWGTGCGLPLGGTSSLPVACAIGGTYSTCNQPRVLQNSCYNACFTSCAFIASTTTAKINTLNKFSKANPTPLCFNCSSPPTLGFCSNGMWNYYCCLLI</sequence>
<protein>
    <submittedName>
        <fullName evidence="2">Uncharacterized protein</fullName>
    </submittedName>
</protein>
<gene>
    <name evidence="2" type="ORF">HYH03_018649</name>
</gene>
<feature type="compositionally biased region" description="Pro residues" evidence="1">
    <location>
        <begin position="107"/>
        <end position="172"/>
    </location>
</feature>
<feature type="compositionally biased region" description="Pro residues" evidence="1">
    <location>
        <begin position="258"/>
        <end position="272"/>
    </location>
</feature>
<name>A0A835XFG7_9CHLO</name>
<feature type="region of interest" description="Disordered" evidence="1">
    <location>
        <begin position="226"/>
        <end position="278"/>
    </location>
</feature>
<dbReference type="Proteomes" id="UP000612055">
    <property type="component" value="Unassembled WGS sequence"/>
</dbReference>
<evidence type="ECO:0000313" key="2">
    <source>
        <dbReference type="EMBL" id="KAG2482414.1"/>
    </source>
</evidence>
<dbReference type="EMBL" id="JAEHOE010000224">
    <property type="protein sequence ID" value="KAG2482414.1"/>
    <property type="molecule type" value="Genomic_DNA"/>
</dbReference>
<comment type="caution">
    <text evidence="2">The sequence shown here is derived from an EMBL/GenBank/DDBJ whole genome shotgun (WGS) entry which is preliminary data.</text>
</comment>